<reference evidence="3" key="1">
    <citation type="submission" date="2005-09" db="EMBL/GenBank/DDBJ databases">
        <authorList>
            <person name="Mural R.J."/>
            <person name="Li P.W."/>
            <person name="Adams M.D."/>
            <person name="Amanatides P.G."/>
            <person name="Baden-Tillson H."/>
            <person name="Barnstead M."/>
            <person name="Chin S.H."/>
            <person name="Dew I."/>
            <person name="Evans C.A."/>
            <person name="Ferriera S."/>
            <person name="Flanigan M."/>
            <person name="Fosler C."/>
            <person name="Glodek A."/>
            <person name="Gu Z."/>
            <person name="Holt R.A."/>
            <person name="Jennings D."/>
            <person name="Kraft C.L."/>
            <person name="Lu F."/>
            <person name="Nguyen T."/>
            <person name="Nusskern D.R."/>
            <person name="Pfannkoch C.M."/>
            <person name="Sitter C."/>
            <person name="Sutton G.G."/>
            <person name="Venter J.C."/>
            <person name="Wang Z."/>
            <person name="Woodage T."/>
            <person name="Zheng X.H."/>
            <person name="Zhong F."/>
        </authorList>
    </citation>
    <scope>NUCLEOTIDE SEQUENCE [LARGE SCALE GENOMIC DNA]</scope>
    <source>
        <strain>BN</strain>
        <strain evidence="3">Sprague-Dawley</strain>
    </source>
</reference>
<gene>
    <name evidence="2" type="ORF">rCG_22866</name>
</gene>
<organism evidence="2 3">
    <name type="scientific">Rattus norvegicus</name>
    <name type="common">Rat</name>
    <dbReference type="NCBI Taxonomy" id="10116"/>
    <lineage>
        <taxon>Eukaryota</taxon>
        <taxon>Metazoa</taxon>
        <taxon>Chordata</taxon>
        <taxon>Craniata</taxon>
        <taxon>Vertebrata</taxon>
        <taxon>Euteleostomi</taxon>
        <taxon>Mammalia</taxon>
        <taxon>Eutheria</taxon>
        <taxon>Euarchontoglires</taxon>
        <taxon>Glires</taxon>
        <taxon>Rodentia</taxon>
        <taxon>Myomorpha</taxon>
        <taxon>Muroidea</taxon>
        <taxon>Muridae</taxon>
        <taxon>Murinae</taxon>
        <taxon>Rattus</taxon>
    </lineage>
</organism>
<dbReference type="Proteomes" id="UP000234681">
    <property type="component" value="Chromosome X"/>
</dbReference>
<evidence type="ECO:0000313" key="2">
    <source>
        <dbReference type="EMBL" id="EDL83852.1"/>
    </source>
</evidence>
<accession>A6KPA3</accession>
<evidence type="ECO:0000256" key="1">
    <source>
        <dbReference type="SAM" id="Phobius"/>
    </source>
</evidence>
<dbReference type="AlphaFoldDB" id="A6KPA3"/>
<sequence length="95" mass="10105">METGVILPAKGRLHSEFCGLVRGCKNAGATKASKELLLALLLLLLLLPSLPVLQLLLLLLLLLLVADCCRCGLLFAVCCGLDCWIADCRSAISRG</sequence>
<keyword evidence="1" id="KW-1133">Transmembrane helix</keyword>
<keyword evidence="1" id="KW-0472">Membrane</keyword>
<evidence type="ECO:0000313" key="3">
    <source>
        <dbReference type="Proteomes" id="UP000234681"/>
    </source>
</evidence>
<proteinExistence type="predicted"/>
<protein>
    <submittedName>
        <fullName evidence="2">RCG22866, isoform CRA_b</fullName>
    </submittedName>
</protein>
<name>A6KPA3_RAT</name>
<feature type="transmembrane region" description="Helical" evidence="1">
    <location>
        <begin position="36"/>
        <end position="65"/>
    </location>
</feature>
<keyword evidence="1" id="KW-0812">Transmembrane</keyword>
<dbReference type="EMBL" id="CH474078">
    <property type="protein sequence ID" value="EDL83852.1"/>
    <property type="molecule type" value="Genomic_DNA"/>
</dbReference>